<feature type="compositionally biased region" description="Basic and acidic residues" evidence="1">
    <location>
        <begin position="170"/>
        <end position="181"/>
    </location>
</feature>
<feature type="compositionally biased region" description="Gly residues" evidence="1">
    <location>
        <begin position="1009"/>
        <end position="1024"/>
    </location>
</feature>
<feature type="compositionally biased region" description="Basic and acidic residues" evidence="1">
    <location>
        <begin position="494"/>
        <end position="526"/>
    </location>
</feature>
<feature type="region of interest" description="Disordered" evidence="1">
    <location>
        <begin position="386"/>
        <end position="445"/>
    </location>
</feature>
<dbReference type="EMBL" id="MU853425">
    <property type="protein sequence ID" value="KAK4131363.1"/>
    <property type="molecule type" value="Genomic_DNA"/>
</dbReference>
<comment type="caution">
    <text evidence="2">The sequence shown here is derived from an EMBL/GenBank/DDBJ whole genome shotgun (WGS) entry which is preliminary data.</text>
</comment>
<reference evidence="2" key="2">
    <citation type="submission" date="2023-05" db="EMBL/GenBank/DDBJ databases">
        <authorList>
            <consortium name="Lawrence Berkeley National Laboratory"/>
            <person name="Steindorff A."/>
            <person name="Hensen N."/>
            <person name="Bonometti L."/>
            <person name="Westerberg I."/>
            <person name="Brannstrom I.O."/>
            <person name="Guillou S."/>
            <person name="Cros-Aarteil S."/>
            <person name="Calhoun S."/>
            <person name="Haridas S."/>
            <person name="Kuo A."/>
            <person name="Mondo S."/>
            <person name="Pangilinan J."/>
            <person name="Riley R."/>
            <person name="Labutti K."/>
            <person name="Andreopoulos B."/>
            <person name="Lipzen A."/>
            <person name="Chen C."/>
            <person name="Yanf M."/>
            <person name="Daum C."/>
            <person name="Ng V."/>
            <person name="Clum A."/>
            <person name="Ohm R."/>
            <person name="Martin F."/>
            <person name="Silar P."/>
            <person name="Natvig D."/>
            <person name="Lalanne C."/>
            <person name="Gautier V."/>
            <person name="Ament-Velasquez S.L."/>
            <person name="Kruys A."/>
            <person name="Hutchinson M.I."/>
            <person name="Powell A.J."/>
            <person name="Barry K."/>
            <person name="Miller A.N."/>
            <person name="Grigoriev I.V."/>
            <person name="Debuchy R."/>
            <person name="Gladieux P."/>
            <person name="Thoren M.H."/>
            <person name="Johannesson H."/>
        </authorList>
    </citation>
    <scope>NUCLEOTIDE SEQUENCE</scope>
    <source>
        <strain evidence="2">CBS 123565</strain>
    </source>
</reference>
<feature type="compositionally biased region" description="Acidic residues" evidence="1">
    <location>
        <begin position="890"/>
        <end position="913"/>
    </location>
</feature>
<evidence type="ECO:0000256" key="1">
    <source>
        <dbReference type="SAM" id="MobiDB-lite"/>
    </source>
</evidence>
<accession>A0AAN6ZB57</accession>
<feature type="non-terminal residue" evidence="2">
    <location>
        <position position="1127"/>
    </location>
</feature>
<keyword evidence="3" id="KW-1185">Reference proteome</keyword>
<dbReference type="AlphaFoldDB" id="A0AAN6ZB57"/>
<feature type="compositionally biased region" description="Basic and acidic residues" evidence="1">
    <location>
        <begin position="991"/>
        <end position="1008"/>
    </location>
</feature>
<feature type="compositionally biased region" description="Basic and acidic residues" evidence="1">
    <location>
        <begin position="625"/>
        <end position="656"/>
    </location>
</feature>
<name>A0AAN6ZB57_9PEZI</name>
<evidence type="ECO:0000313" key="2">
    <source>
        <dbReference type="EMBL" id="KAK4131363.1"/>
    </source>
</evidence>
<feature type="compositionally biased region" description="Low complexity" evidence="1">
    <location>
        <begin position="65"/>
        <end position="79"/>
    </location>
</feature>
<feature type="compositionally biased region" description="Basic and acidic residues" evidence="1">
    <location>
        <begin position="951"/>
        <end position="971"/>
    </location>
</feature>
<feature type="region of interest" description="Disordered" evidence="1">
    <location>
        <begin position="459"/>
        <end position="551"/>
    </location>
</feature>
<feature type="region of interest" description="Disordered" evidence="1">
    <location>
        <begin position="1"/>
        <end position="242"/>
    </location>
</feature>
<feature type="compositionally biased region" description="Pro residues" evidence="1">
    <location>
        <begin position="126"/>
        <end position="139"/>
    </location>
</feature>
<feature type="region of interest" description="Disordered" evidence="1">
    <location>
        <begin position="622"/>
        <end position="666"/>
    </location>
</feature>
<feature type="compositionally biased region" description="Low complexity" evidence="1">
    <location>
        <begin position="390"/>
        <end position="408"/>
    </location>
</feature>
<feature type="compositionally biased region" description="Polar residues" evidence="1">
    <location>
        <begin position="109"/>
        <end position="120"/>
    </location>
</feature>
<feature type="compositionally biased region" description="Basic and acidic residues" evidence="1">
    <location>
        <begin position="849"/>
        <end position="858"/>
    </location>
</feature>
<proteinExistence type="predicted"/>
<feature type="compositionally biased region" description="Basic and acidic residues" evidence="1">
    <location>
        <begin position="1094"/>
        <end position="1106"/>
    </location>
</feature>
<dbReference type="Proteomes" id="UP001304895">
    <property type="component" value="Unassembled WGS sequence"/>
</dbReference>
<feature type="compositionally biased region" description="Polar residues" evidence="1">
    <location>
        <begin position="232"/>
        <end position="241"/>
    </location>
</feature>
<feature type="compositionally biased region" description="Low complexity" evidence="1">
    <location>
        <begin position="483"/>
        <end position="493"/>
    </location>
</feature>
<feature type="region of interest" description="Disordered" evidence="1">
    <location>
        <begin position="991"/>
        <end position="1107"/>
    </location>
</feature>
<feature type="compositionally biased region" description="Gly residues" evidence="1">
    <location>
        <begin position="1067"/>
        <end position="1081"/>
    </location>
</feature>
<feature type="compositionally biased region" description="Polar residues" evidence="1">
    <location>
        <begin position="534"/>
        <end position="551"/>
    </location>
</feature>
<feature type="compositionally biased region" description="Gly residues" evidence="1">
    <location>
        <begin position="216"/>
        <end position="229"/>
    </location>
</feature>
<feature type="region of interest" description="Disordered" evidence="1">
    <location>
        <begin position="951"/>
        <end position="974"/>
    </location>
</feature>
<feature type="region of interest" description="Disordered" evidence="1">
    <location>
        <begin position="718"/>
        <end position="738"/>
    </location>
</feature>
<sequence length="1127" mass="123703">MTTSRDLRPMLPGTSSSHAACVVDNQPRMFKKHKVLPHPRNEDKPRSGRRKSSLGVEGLSAQNGSSPSSSSYRPQQPRQVGRTPELPPTPPAHSRTPSASRPVDPSSPEHASSTSRSTDIAESRPPATPPNLQTPPTPNLTPDRGLPGPAAREPQPRPPLSDRIPSKFTTDSRTESFRTARENPYSSDDDDGKSTLRPALPSSRTSQSTVRQVSGGPRGGGPQSVGLGLGLESNSGDNVTPRTAREFSALGGEWSTGVGAIDVEEEWDANLWRNVTVRKRRPTASREASNKEVINDMAVKPTNATRALRSVSLQESSLPQPSRRVVSDRLPTQATVSIPESCSSTDFKRSSIMSTRSTASAVVEAILMETALRPRKTLRHVRKQSALRNTASDVSPASSVPTSVSVAVEDSRPQHVPTLKVGSTKRESHASTTTNNSISSRKARREIWKNGAVPVIVIPDRRSSVKSSKEPSLRSTSSRRSRSLSSAPNSLTSKSKDHVPIFERPFRRSRALSESDGSRPGDERTIDFPPVIPTRSSSLSAPTSRNVSRTGSLTADSLKAHNTFQAQQAHYALQRASRELHQLQSRTRPSTGHDSQRDRGAVHYPTLALLSAKAERDQFTVLKHAPRDERREPVNGRAARVDPEHDTPDPHEEYHEGFGTGRNGDPVFGKRLSVQNTPFSVASVDTTGTSHAEHEVSEAMAVNIYPHQSKSVLLVDHSTKPSTRSSLEKHKPSELETPTVRLTNASSAAPVTPPQQFSVDDVDSPLRNPRAPPKPPVINFIPATPSGLTPAIETEKHLGNYYEMTEEKPKRSLSLLRRTFSRGRTTEYGPPPARPVGRFKRAFSLSRNVRRDDDDRSRRPQLKRRSTADDTPDESRLHPFWRPTYVEDGSSSDDDDNYDDDDDDDDDDEEEDEPHQGRTYRYPPIDNRPRRPRRSLSARLKHTFAILPTARDDDDHYGHYPATRHDAPDRRTIRRTPSGNLRVMKFRRSMESLERTARPYTAPEEKPRSGGGGGGGDGGVGGNVGRYARLWRTLSSAGPRSRSRSGQHGPPPAYVSASADADEAGRATGGATTGAPGGGGFLPALGDRMNLTRRISERRREKRTQELRGMISGPRELRDGVGDVIRR</sequence>
<feature type="compositionally biased region" description="Basic and acidic residues" evidence="1">
    <location>
        <begin position="459"/>
        <end position="472"/>
    </location>
</feature>
<gene>
    <name evidence="2" type="ORF">BT67DRAFT_358921</name>
</gene>
<feature type="compositionally biased region" description="Polar residues" evidence="1">
    <location>
        <begin position="430"/>
        <end position="440"/>
    </location>
</feature>
<reference evidence="2" key="1">
    <citation type="journal article" date="2023" name="Mol. Phylogenet. Evol.">
        <title>Genome-scale phylogeny and comparative genomics of the fungal order Sordariales.</title>
        <authorList>
            <person name="Hensen N."/>
            <person name="Bonometti L."/>
            <person name="Westerberg I."/>
            <person name="Brannstrom I.O."/>
            <person name="Guillou S."/>
            <person name="Cros-Aarteil S."/>
            <person name="Calhoun S."/>
            <person name="Haridas S."/>
            <person name="Kuo A."/>
            <person name="Mondo S."/>
            <person name="Pangilinan J."/>
            <person name="Riley R."/>
            <person name="LaButti K."/>
            <person name="Andreopoulos B."/>
            <person name="Lipzen A."/>
            <person name="Chen C."/>
            <person name="Yan M."/>
            <person name="Daum C."/>
            <person name="Ng V."/>
            <person name="Clum A."/>
            <person name="Steindorff A."/>
            <person name="Ohm R.A."/>
            <person name="Martin F."/>
            <person name="Silar P."/>
            <person name="Natvig D.O."/>
            <person name="Lalanne C."/>
            <person name="Gautier V."/>
            <person name="Ament-Velasquez S.L."/>
            <person name="Kruys A."/>
            <person name="Hutchinson M.I."/>
            <person name="Powell A.J."/>
            <person name="Barry K."/>
            <person name="Miller A.N."/>
            <person name="Grigoriev I.V."/>
            <person name="Debuchy R."/>
            <person name="Gladieux P."/>
            <person name="Hiltunen Thoren M."/>
            <person name="Johannesson H."/>
        </authorList>
    </citation>
    <scope>NUCLEOTIDE SEQUENCE</scope>
    <source>
        <strain evidence="2">CBS 123565</strain>
    </source>
</reference>
<feature type="region of interest" description="Disordered" evidence="1">
    <location>
        <begin position="821"/>
        <end position="937"/>
    </location>
</feature>
<organism evidence="2 3">
    <name type="scientific">Trichocladium antarcticum</name>
    <dbReference type="NCBI Taxonomy" id="1450529"/>
    <lineage>
        <taxon>Eukaryota</taxon>
        <taxon>Fungi</taxon>
        <taxon>Dikarya</taxon>
        <taxon>Ascomycota</taxon>
        <taxon>Pezizomycotina</taxon>
        <taxon>Sordariomycetes</taxon>
        <taxon>Sordariomycetidae</taxon>
        <taxon>Sordariales</taxon>
        <taxon>Chaetomiaceae</taxon>
        <taxon>Trichocladium</taxon>
    </lineage>
</organism>
<protein>
    <submittedName>
        <fullName evidence="2">Uncharacterized protein</fullName>
    </submittedName>
</protein>
<evidence type="ECO:0000313" key="3">
    <source>
        <dbReference type="Proteomes" id="UP001304895"/>
    </source>
</evidence>